<keyword evidence="5 8" id="KW-1133">Transmembrane helix</keyword>
<dbReference type="Proteomes" id="UP001153076">
    <property type="component" value="Unassembled WGS sequence"/>
</dbReference>
<organism evidence="10 11">
    <name type="scientific">Carnegiea gigantea</name>
    <dbReference type="NCBI Taxonomy" id="171969"/>
    <lineage>
        <taxon>Eukaryota</taxon>
        <taxon>Viridiplantae</taxon>
        <taxon>Streptophyta</taxon>
        <taxon>Embryophyta</taxon>
        <taxon>Tracheophyta</taxon>
        <taxon>Spermatophyta</taxon>
        <taxon>Magnoliopsida</taxon>
        <taxon>eudicotyledons</taxon>
        <taxon>Gunneridae</taxon>
        <taxon>Pentapetalae</taxon>
        <taxon>Caryophyllales</taxon>
        <taxon>Cactineae</taxon>
        <taxon>Cactaceae</taxon>
        <taxon>Cactoideae</taxon>
        <taxon>Echinocereeae</taxon>
        <taxon>Carnegiea</taxon>
    </lineage>
</organism>
<dbReference type="EMBL" id="JAKOGI010000136">
    <property type="protein sequence ID" value="KAJ8442708.1"/>
    <property type="molecule type" value="Genomic_DNA"/>
</dbReference>
<dbReference type="OrthoDB" id="10264220at2759"/>
<dbReference type="GO" id="GO:0016471">
    <property type="term" value="C:vacuolar proton-transporting V-type ATPase complex"/>
    <property type="evidence" value="ECO:0007669"/>
    <property type="project" value="TreeGrafter"/>
</dbReference>
<feature type="transmembrane region" description="Helical" evidence="8">
    <location>
        <begin position="384"/>
        <end position="408"/>
    </location>
</feature>
<keyword evidence="4 8" id="KW-0812">Transmembrane</keyword>
<comment type="caution">
    <text evidence="8">Lacks conserved residue(s) required for the propagation of feature annotation.</text>
</comment>
<name>A0A9Q1QHG2_9CARY</name>
<feature type="coiled-coil region" evidence="9">
    <location>
        <begin position="63"/>
        <end position="90"/>
    </location>
</feature>
<comment type="caution">
    <text evidence="10">The sequence shown here is derived from an EMBL/GenBank/DDBJ whole genome shotgun (WGS) entry which is preliminary data.</text>
</comment>
<proteinExistence type="inferred from homology"/>
<reference evidence="10" key="1">
    <citation type="submission" date="2022-04" db="EMBL/GenBank/DDBJ databases">
        <title>Carnegiea gigantea Genome sequencing and assembly v2.</title>
        <authorList>
            <person name="Copetti D."/>
            <person name="Sanderson M.J."/>
            <person name="Burquez A."/>
            <person name="Wojciechowski M.F."/>
        </authorList>
    </citation>
    <scope>NUCLEOTIDE SEQUENCE</scope>
    <source>
        <strain evidence="10">SGP5-SGP5p</strain>
        <tissue evidence="10">Aerial part</tissue>
    </source>
</reference>
<sequence length="597" mass="68029">METMFSSSPRNLNADKSPFQRTFVNQVKRCAEMSRKLRFFKDQIAKAGLVIPGLPGTQPHLDLEELEVQLAEHEHELIEMNSNTEKLIQTYNELLEFKMVLQKAGEFLIPGKSAISEETELNENIHSNNDYVETASLLEQEMRGTEVRSGVRCISGIICKSKVLKFERILFRATRGNLLFNQSPVDVQIKDPTSSETAEKTVFVVFFSGERARTKILKICEAFGANCYPVPEEISQQRQISKEVVSRLAELEATLDAGIRHRNKALSDIAFNLTMWMNLVRREKAVYDTLNMLNFDVTKKCLVGEGWCPLSAKTQIQEALQRATFHSNSQVGIIFHIMDAHESPPTYFKTNRFTNAYQEIVDAYGVARYQEANPAVYTIITFPFLFAVMFGDWGHGICLLLLALSLIARESKLSSQPRRNATSLLDANVINIGGVTLILLLLLAIVAVPWMLFPKPFILKKLHSERFQGRTYGILRSSEVDLDRDLDSSREHHEDFNFSEIFVHQLIHSIEFVLGAVSNTASYLRLWALRYDNLVIRLIGLAVFAFATAFILLMMETLSAFLHALRLHWVEFQNKFYHGDGYKFKPFSFALLTDDDD</sequence>
<keyword evidence="3 8" id="KW-0813">Transport</keyword>
<feature type="transmembrane region" description="Helical" evidence="8">
    <location>
        <begin position="429"/>
        <end position="452"/>
    </location>
</feature>
<evidence type="ECO:0000256" key="5">
    <source>
        <dbReference type="ARBA" id="ARBA00022989"/>
    </source>
</evidence>
<keyword evidence="6 8" id="KW-0406">Ion transport</keyword>
<evidence type="ECO:0000256" key="9">
    <source>
        <dbReference type="SAM" id="Coils"/>
    </source>
</evidence>
<dbReference type="InterPro" id="IPR002490">
    <property type="entry name" value="V-ATPase_116kDa_su"/>
</dbReference>
<evidence type="ECO:0000256" key="4">
    <source>
        <dbReference type="ARBA" id="ARBA00022692"/>
    </source>
</evidence>
<evidence type="ECO:0000313" key="10">
    <source>
        <dbReference type="EMBL" id="KAJ8442708.1"/>
    </source>
</evidence>
<dbReference type="GO" id="GO:0033179">
    <property type="term" value="C:proton-transporting V-type ATPase, V0 domain"/>
    <property type="evidence" value="ECO:0007669"/>
    <property type="project" value="InterPro"/>
</dbReference>
<keyword evidence="8" id="KW-0375">Hydrogen ion transport</keyword>
<dbReference type="PANTHER" id="PTHR11629:SF72">
    <property type="entry name" value="V-TYPE PROTON ATPASE SUBUNIT A1"/>
    <property type="match status" value="1"/>
</dbReference>
<dbReference type="AlphaFoldDB" id="A0A9Q1QHG2"/>
<evidence type="ECO:0000313" key="11">
    <source>
        <dbReference type="Proteomes" id="UP001153076"/>
    </source>
</evidence>
<accession>A0A9Q1QHG2</accession>
<keyword evidence="11" id="KW-1185">Reference proteome</keyword>
<comment type="subcellular location">
    <subcellularLocation>
        <location evidence="1">Membrane</location>
        <topology evidence="1">Multi-pass membrane protein</topology>
    </subcellularLocation>
</comment>
<feature type="transmembrane region" description="Helical" evidence="8">
    <location>
        <begin position="534"/>
        <end position="555"/>
    </location>
</feature>
<dbReference type="GO" id="GO:0007035">
    <property type="term" value="P:vacuolar acidification"/>
    <property type="evidence" value="ECO:0007669"/>
    <property type="project" value="TreeGrafter"/>
</dbReference>
<protein>
    <recommendedName>
        <fullName evidence="8">V-type proton ATPase subunit a</fullName>
    </recommendedName>
</protein>
<dbReference type="GO" id="GO:0046961">
    <property type="term" value="F:proton-transporting ATPase activity, rotational mechanism"/>
    <property type="evidence" value="ECO:0007669"/>
    <property type="project" value="InterPro"/>
</dbReference>
<comment type="similarity">
    <text evidence="2 8">Belongs to the V-ATPase 116 kDa subunit family.</text>
</comment>
<comment type="function">
    <text evidence="8">Essential component of the vacuolar proton pump (V-ATPase), a multimeric enzyme that catalyzes the translocation of protons across the membranes. Required for assembly and activity of the V-ATPase.</text>
</comment>
<evidence type="ECO:0000256" key="6">
    <source>
        <dbReference type="ARBA" id="ARBA00023065"/>
    </source>
</evidence>
<gene>
    <name evidence="10" type="ORF">Cgig2_001801</name>
</gene>
<keyword evidence="7 8" id="KW-0472">Membrane</keyword>
<evidence type="ECO:0000256" key="1">
    <source>
        <dbReference type="ARBA" id="ARBA00004141"/>
    </source>
</evidence>
<dbReference type="Pfam" id="PF01496">
    <property type="entry name" value="V_ATPase_I"/>
    <property type="match status" value="3"/>
</dbReference>
<evidence type="ECO:0000256" key="7">
    <source>
        <dbReference type="ARBA" id="ARBA00023136"/>
    </source>
</evidence>
<evidence type="ECO:0000256" key="3">
    <source>
        <dbReference type="ARBA" id="ARBA00022448"/>
    </source>
</evidence>
<dbReference type="GO" id="GO:0051117">
    <property type="term" value="F:ATPase binding"/>
    <property type="evidence" value="ECO:0007669"/>
    <property type="project" value="TreeGrafter"/>
</dbReference>
<evidence type="ECO:0000256" key="8">
    <source>
        <dbReference type="RuleBase" id="RU361189"/>
    </source>
</evidence>
<dbReference type="PANTHER" id="PTHR11629">
    <property type="entry name" value="VACUOLAR PROTON ATPASES"/>
    <property type="match status" value="1"/>
</dbReference>
<keyword evidence="9" id="KW-0175">Coiled coil</keyword>
<evidence type="ECO:0000256" key="2">
    <source>
        <dbReference type="ARBA" id="ARBA00009904"/>
    </source>
</evidence>